<evidence type="ECO:0000313" key="11">
    <source>
        <dbReference type="EMBL" id="MBB5708399.1"/>
    </source>
</evidence>
<evidence type="ECO:0000313" key="12">
    <source>
        <dbReference type="Proteomes" id="UP000537161"/>
    </source>
</evidence>
<feature type="binding site" evidence="9">
    <location>
        <position position="177"/>
    </location>
    <ligand>
        <name>3-phosphoshikimate</name>
        <dbReference type="ChEBI" id="CHEBI:145989"/>
    </ligand>
</feature>
<feature type="binding site" evidence="9">
    <location>
        <position position="27"/>
    </location>
    <ligand>
        <name>phosphoenolpyruvate</name>
        <dbReference type="ChEBI" id="CHEBI:58702"/>
    </ligand>
</feature>
<dbReference type="Proteomes" id="UP000537161">
    <property type="component" value="Unassembled WGS sequence"/>
</dbReference>
<dbReference type="InterPro" id="IPR006264">
    <property type="entry name" value="EPSP_synthase"/>
</dbReference>
<dbReference type="PIRSF" id="PIRSF000505">
    <property type="entry name" value="EPSPS"/>
    <property type="match status" value="1"/>
</dbReference>
<dbReference type="PANTHER" id="PTHR21090">
    <property type="entry name" value="AROM/DEHYDROQUINATE SYNTHASE"/>
    <property type="match status" value="1"/>
</dbReference>
<evidence type="ECO:0000259" key="10">
    <source>
        <dbReference type="Pfam" id="PF00275"/>
    </source>
</evidence>
<dbReference type="EC" id="2.5.1.19" evidence="9"/>
<protein>
    <recommendedName>
        <fullName evidence="9">3-phosphoshikimate 1-carboxyvinyltransferase</fullName>
        <ecNumber evidence="9">2.5.1.19</ecNumber>
    </recommendedName>
    <alternativeName>
        <fullName evidence="9">5-enolpyruvylshikimate-3-phosphate synthase</fullName>
        <shortName evidence="9">EPSP synthase</shortName>
        <shortName evidence="9">EPSPS</shortName>
    </alternativeName>
</protein>
<dbReference type="CDD" id="cd01556">
    <property type="entry name" value="EPSP_synthase"/>
    <property type="match status" value="1"/>
</dbReference>
<comment type="function">
    <text evidence="1 9">Catalyzes the transfer of the enolpyruvyl moiety of phosphoenolpyruvate (PEP) to the 5-hydroxyl of shikimate-3-phosphate (S3P) to produce enolpyruvyl shikimate-3-phosphate and inorganic phosphate.</text>
</comment>
<comment type="subunit">
    <text evidence="9">Monomer.</text>
</comment>
<gene>
    <name evidence="9" type="primary">aroA</name>
    <name evidence="11" type="ORF">FHR21_003784</name>
</gene>
<dbReference type="PROSITE" id="PS00104">
    <property type="entry name" value="EPSP_SYNTHASE_1"/>
    <property type="match status" value="1"/>
</dbReference>
<comment type="catalytic activity">
    <reaction evidence="8">
        <text>3-phosphoshikimate + phosphoenolpyruvate = 5-O-(1-carboxyvinyl)-3-phosphoshikimate + phosphate</text>
        <dbReference type="Rhea" id="RHEA:21256"/>
        <dbReference type="ChEBI" id="CHEBI:43474"/>
        <dbReference type="ChEBI" id="CHEBI:57701"/>
        <dbReference type="ChEBI" id="CHEBI:58702"/>
        <dbReference type="ChEBI" id="CHEBI:145989"/>
        <dbReference type="EC" id="2.5.1.19"/>
    </reaction>
    <physiologicalReaction direction="left-to-right" evidence="8">
        <dbReference type="Rhea" id="RHEA:21257"/>
    </physiologicalReaction>
</comment>
<accession>A0A7W9B8V7</accession>
<feature type="active site" description="Proton acceptor" evidence="9">
    <location>
        <position position="330"/>
    </location>
</feature>
<evidence type="ECO:0000256" key="4">
    <source>
        <dbReference type="ARBA" id="ARBA00022490"/>
    </source>
</evidence>
<dbReference type="InterPro" id="IPR036968">
    <property type="entry name" value="Enolpyruvate_Tfrase_sf"/>
</dbReference>
<organism evidence="11 12">
    <name type="scientific">Sphingopyxis panaciterrulae</name>
    <dbReference type="NCBI Taxonomy" id="462372"/>
    <lineage>
        <taxon>Bacteria</taxon>
        <taxon>Pseudomonadati</taxon>
        <taxon>Pseudomonadota</taxon>
        <taxon>Alphaproteobacteria</taxon>
        <taxon>Sphingomonadales</taxon>
        <taxon>Sphingomonadaceae</taxon>
        <taxon>Sphingopyxis</taxon>
    </lineage>
</organism>
<dbReference type="UniPathway" id="UPA00053">
    <property type="reaction ID" value="UER00089"/>
</dbReference>
<dbReference type="NCBIfam" id="TIGR01356">
    <property type="entry name" value="aroA"/>
    <property type="match status" value="1"/>
</dbReference>
<keyword evidence="7 9" id="KW-0057">Aromatic amino acid biosynthesis</keyword>
<comment type="similarity">
    <text evidence="3 9">Belongs to the EPSP synthase family.</text>
</comment>
<feature type="binding site" evidence="9">
    <location>
        <position position="179"/>
    </location>
    <ligand>
        <name>3-phosphoshikimate</name>
        <dbReference type="ChEBI" id="CHEBI:145989"/>
    </ligand>
</feature>
<feature type="binding site" evidence="9">
    <location>
        <position position="361"/>
    </location>
    <ligand>
        <name>phosphoenolpyruvate</name>
        <dbReference type="ChEBI" id="CHEBI:58702"/>
    </ligand>
</feature>
<feature type="binding site" evidence="9">
    <location>
        <position position="406"/>
    </location>
    <ligand>
        <name>phosphoenolpyruvate</name>
        <dbReference type="ChEBI" id="CHEBI:58702"/>
    </ligand>
</feature>
<evidence type="ECO:0000256" key="1">
    <source>
        <dbReference type="ARBA" id="ARBA00002174"/>
    </source>
</evidence>
<dbReference type="FunFam" id="3.65.10.10:FF:000006">
    <property type="entry name" value="3-phosphoshikimate 1-carboxyvinyltransferase"/>
    <property type="match status" value="1"/>
</dbReference>
<comment type="pathway">
    <text evidence="2 9">Metabolic intermediate biosynthesis; chorismate biosynthesis; chorismate from D-erythrose 4-phosphate and phosphoenolpyruvate: step 6/7.</text>
</comment>
<sequence length="446" mass="46129">MTDLTIKPRRFSASSPLQGRIAIPGDKSISHRALILSALAVGTSRVTGLLEGHDVLATATAMRAMGAGIERLESGEWVIDGVGVGGLLQPREALDMGNSGTSTRLLMGLVASHPITATFIGDASLSGRPMGRVIDPLSQMGADITASPGANGTKTLPLMIRGLAPAIPLSYRLPMASAQVKSAVLLAGLNTPGITEVIEPVPTRDHSERMLQGFGAELSVETEADGTRHIRLRGEAELKPQIIAVPGDPSSAAFFIVAALLIPGSDVTIANVGLNPTRAGLVEVLQSMGGDIELLDARTVGGEPVADLRVRHSMLEGIAVDPALAPSMIDEFPILFVAAALAEGRTVTTGLDELRVKESDRLSVMAAGLQAIGARVEESADGLVIEGTGGDPLTGGATIGGHLDHRICMSFAVAGLVSTAPVEIDDMAPVATSFPNFEPLLEGLQR</sequence>
<dbReference type="EMBL" id="JACIJH010000018">
    <property type="protein sequence ID" value="MBB5708399.1"/>
    <property type="molecule type" value="Genomic_DNA"/>
</dbReference>
<name>A0A7W9B8V7_9SPHN</name>
<evidence type="ECO:0000256" key="5">
    <source>
        <dbReference type="ARBA" id="ARBA00022605"/>
    </source>
</evidence>
<feature type="binding site" evidence="9">
    <location>
        <position position="179"/>
    </location>
    <ligand>
        <name>phosphoenolpyruvate</name>
        <dbReference type="ChEBI" id="CHEBI:58702"/>
    </ligand>
</feature>
<dbReference type="HAMAP" id="MF_00210">
    <property type="entry name" value="EPSP_synth"/>
    <property type="match status" value="1"/>
</dbReference>
<feature type="binding site" evidence="9">
    <location>
        <position position="357"/>
    </location>
    <ligand>
        <name>3-phosphoshikimate</name>
        <dbReference type="ChEBI" id="CHEBI:145989"/>
    </ligand>
</feature>
<dbReference type="RefSeq" id="WP_184101109.1">
    <property type="nucleotide sequence ID" value="NZ_JACIJH010000018.1"/>
</dbReference>
<dbReference type="InterPro" id="IPR001986">
    <property type="entry name" value="Enolpyruvate_Tfrase_dom"/>
</dbReference>
<feature type="binding site" evidence="9">
    <location>
        <position position="128"/>
    </location>
    <ligand>
        <name>phosphoenolpyruvate</name>
        <dbReference type="ChEBI" id="CHEBI:58702"/>
    </ligand>
</feature>
<feature type="binding site" evidence="9">
    <location>
        <position position="330"/>
    </location>
    <ligand>
        <name>3-phosphoshikimate</name>
        <dbReference type="ChEBI" id="CHEBI:145989"/>
    </ligand>
</feature>
<dbReference type="AlphaFoldDB" id="A0A7W9B8V7"/>
<reference evidence="11 12" key="1">
    <citation type="submission" date="2020-08" db="EMBL/GenBank/DDBJ databases">
        <title>Genomic Encyclopedia of Type Strains, Phase IV (KMG-IV): sequencing the most valuable type-strain genomes for metagenomic binning, comparative biology and taxonomic classification.</title>
        <authorList>
            <person name="Goeker M."/>
        </authorList>
    </citation>
    <scope>NUCLEOTIDE SEQUENCE [LARGE SCALE GENOMIC DNA]</scope>
    <source>
        <strain evidence="11 12">DSM 27163</strain>
    </source>
</reference>
<evidence type="ECO:0000256" key="8">
    <source>
        <dbReference type="ARBA" id="ARBA00044633"/>
    </source>
</evidence>
<dbReference type="PANTHER" id="PTHR21090:SF5">
    <property type="entry name" value="PENTAFUNCTIONAL AROM POLYPEPTIDE"/>
    <property type="match status" value="1"/>
</dbReference>
<evidence type="ECO:0000256" key="3">
    <source>
        <dbReference type="ARBA" id="ARBA00009948"/>
    </source>
</evidence>
<keyword evidence="12" id="KW-1185">Reference proteome</keyword>
<dbReference type="Gene3D" id="3.65.10.10">
    <property type="entry name" value="Enolpyruvate transferase domain"/>
    <property type="match status" value="2"/>
</dbReference>
<dbReference type="GO" id="GO:0008652">
    <property type="term" value="P:amino acid biosynthetic process"/>
    <property type="evidence" value="ECO:0007669"/>
    <property type="project" value="UniProtKB-KW"/>
</dbReference>
<dbReference type="FunFam" id="3.65.10.10:FF:000005">
    <property type="entry name" value="3-phosphoshikimate 1-carboxyvinyltransferase"/>
    <property type="match status" value="1"/>
</dbReference>
<comment type="caution">
    <text evidence="9">Lacks conserved residue(s) required for the propagation of feature annotation.</text>
</comment>
<dbReference type="GO" id="GO:0005737">
    <property type="term" value="C:cytoplasm"/>
    <property type="evidence" value="ECO:0007669"/>
    <property type="project" value="UniProtKB-SubCell"/>
</dbReference>
<dbReference type="PROSITE" id="PS00885">
    <property type="entry name" value="EPSP_SYNTHASE_2"/>
    <property type="match status" value="1"/>
</dbReference>
<keyword evidence="6 9" id="KW-0808">Transferase</keyword>
<feature type="domain" description="Enolpyruvate transferase" evidence="10">
    <location>
        <begin position="13"/>
        <end position="439"/>
    </location>
</feature>
<keyword evidence="4 9" id="KW-0963">Cytoplasm</keyword>
<comment type="caution">
    <text evidence="11">The sequence shown here is derived from an EMBL/GenBank/DDBJ whole genome shotgun (WGS) entry which is preliminary data.</text>
</comment>
<feature type="binding site" evidence="9">
    <location>
        <position position="27"/>
    </location>
    <ligand>
        <name>3-phosphoshikimate</name>
        <dbReference type="ChEBI" id="CHEBI:145989"/>
    </ligand>
</feature>
<dbReference type="Pfam" id="PF00275">
    <property type="entry name" value="EPSP_synthase"/>
    <property type="match status" value="1"/>
</dbReference>
<dbReference type="GO" id="GO:0009073">
    <property type="term" value="P:aromatic amino acid family biosynthetic process"/>
    <property type="evidence" value="ECO:0007669"/>
    <property type="project" value="UniProtKB-KW"/>
</dbReference>
<evidence type="ECO:0000256" key="9">
    <source>
        <dbReference type="HAMAP-Rule" id="MF_00210"/>
    </source>
</evidence>
<feature type="binding site" evidence="9">
    <location>
        <position position="100"/>
    </location>
    <ligand>
        <name>phosphoenolpyruvate</name>
        <dbReference type="ChEBI" id="CHEBI:58702"/>
    </ligand>
</feature>
<proteinExistence type="inferred from homology"/>
<comment type="subcellular location">
    <subcellularLocation>
        <location evidence="9">Cytoplasm</location>
    </subcellularLocation>
</comment>
<evidence type="ECO:0000256" key="7">
    <source>
        <dbReference type="ARBA" id="ARBA00023141"/>
    </source>
</evidence>
<dbReference type="InterPro" id="IPR013792">
    <property type="entry name" value="RNA3'P_cycl/enolpyr_Trfase_a/b"/>
</dbReference>
<feature type="binding site" evidence="9">
    <location>
        <position position="32"/>
    </location>
    <ligand>
        <name>3-phosphoshikimate</name>
        <dbReference type="ChEBI" id="CHEBI:145989"/>
    </ligand>
</feature>
<feature type="binding site" evidence="9">
    <location>
        <position position="28"/>
    </location>
    <ligand>
        <name>3-phosphoshikimate</name>
        <dbReference type="ChEBI" id="CHEBI:145989"/>
    </ligand>
</feature>
<dbReference type="GO" id="GO:0009423">
    <property type="term" value="P:chorismate biosynthetic process"/>
    <property type="evidence" value="ECO:0007669"/>
    <property type="project" value="UniProtKB-UniRule"/>
</dbReference>
<dbReference type="GO" id="GO:0003866">
    <property type="term" value="F:3-phosphoshikimate 1-carboxyvinyltransferase activity"/>
    <property type="evidence" value="ECO:0007669"/>
    <property type="project" value="UniProtKB-UniRule"/>
</dbReference>
<evidence type="ECO:0000256" key="2">
    <source>
        <dbReference type="ARBA" id="ARBA00004811"/>
    </source>
</evidence>
<dbReference type="InterPro" id="IPR023193">
    <property type="entry name" value="EPSP_synthase_CS"/>
</dbReference>
<dbReference type="SUPFAM" id="SSF55205">
    <property type="entry name" value="EPT/RTPC-like"/>
    <property type="match status" value="1"/>
</dbReference>
<keyword evidence="5 9" id="KW-0028">Amino-acid biosynthesis</keyword>
<evidence type="ECO:0000256" key="6">
    <source>
        <dbReference type="ARBA" id="ARBA00022679"/>
    </source>
</evidence>